<dbReference type="OrthoDB" id="9792278at2"/>
<evidence type="ECO:0000313" key="8">
    <source>
        <dbReference type="EMBL" id="CUM90213.1"/>
    </source>
</evidence>
<dbReference type="Proteomes" id="UP000095495">
    <property type="component" value="Unassembled WGS sequence"/>
</dbReference>
<dbReference type="CDD" id="cd09008">
    <property type="entry name" value="MTAN"/>
    <property type="match status" value="1"/>
</dbReference>
<proteinExistence type="predicted"/>
<dbReference type="RefSeq" id="WP_022045458.1">
    <property type="nucleotide sequence ID" value="NZ_CP173697.1"/>
</dbReference>
<dbReference type="GeneID" id="99746773"/>
<dbReference type="GO" id="GO:0005829">
    <property type="term" value="C:cytosol"/>
    <property type="evidence" value="ECO:0007669"/>
    <property type="project" value="TreeGrafter"/>
</dbReference>
<keyword evidence="4 8" id="KW-0378">Hydrolase</keyword>
<organism evidence="7 10">
    <name type="scientific">Roseburia faecis</name>
    <dbReference type="NCBI Taxonomy" id="301302"/>
    <lineage>
        <taxon>Bacteria</taxon>
        <taxon>Bacillati</taxon>
        <taxon>Bacillota</taxon>
        <taxon>Clostridia</taxon>
        <taxon>Lachnospirales</taxon>
        <taxon>Lachnospiraceae</taxon>
        <taxon>Roseburia</taxon>
    </lineage>
</organism>
<dbReference type="UniPathway" id="UPA00904">
    <property type="reaction ID" value="UER00871"/>
</dbReference>
<feature type="domain" description="Nucleoside phosphorylase" evidence="6">
    <location>
        <begin position="2"/>
        <end position="224"/>
    </location>
</feature>
<evidence type="ECO:0000313" key="12">
    <source>
        <dbReference type="Proteomes" id="UP000446657"/>
    </source>
</evidence>
<dbReference type="GO" id="GO:0009164">
    <property type="term" value="P:nucleoside catabolic process"/>
    <property type="evidence" value="ECO:0007669"/>
    <property type="project" value="InterPro"/>
</dbReference>
<dbReference type="PANTHER" id="PTHR46832:SF1">
    <property type="entry name" value="5'-METHYLTHIOADENOSINE_S-ADENOSYLHOMOCYSTEINE NUCLEOSIDASE"/>
    <property type="match status" value="1"/>
</dbReference>
<evidence type="ECO:0000313" key="7">
    <source>
        <dbReference type="EMBL" id="CRL33216.1"/>
    </source>
</evidence>
<dbReference type="EMBL" id="WNAL01000002">
    <property type="protein sequence ID" value="MTR80414.1"/>
    <property type="molecule type" value="Genomic_DNA"/>
</dbReference>
<reference evidence="10" key="2">
    <citation type="submission" date="2015-05" db="EMBL/GenBank/DDBJ databases">
        <authorList>
            <consortium name="Pathogen Informatics"/>
        </authorList>
    </citation>
    <scope>NUCLEOTIDE SEQUENCE [LARGE SCALE GENOMIC DNA]</scope>
    <source>
        <strain evidence="8 11">2789STDY5608863</strain>
        <strain evidence="10">M72</strain>
    </source>
</reference>
<evidence type="ECO:0000256" key="4">
    <source>
        <dbReference type="ARBA" id="ARBA00022801"/>
    </source>
</evidence>
<dbReference type="Proteomes" id="UP000446657">
    <property type="component" value="Unassembled WGS sequence"/>
</dbReference>
<keyword evidence="3" id="KW-0028">Amino-acid biosynthesis</keyword>
<dbReference type="STRING" id="301302.ERS852420_01413"/>
<evidence type="ECO:0000256" key="1">
    <source>
        <dbReference type="ARBA" id="ARBA00004945"/>
    </source>
</evidence>
<dbReference type="NCBIfam" id="TIGR01704">
    <property type="entry name" value="MTA_SAH-Nsdase"/>
    <property type="match status" value="1"/>
</dbReference>
<evidence type="ECO:0000313" key="10">
    <source>
        <dbReference type="Proteomes" id="UP000049979"/>
    </source>
</evidence>
<dbReference type="NCBIfam" id="NF004079">
    <property type="entry name" value="PRK05584.1"/>
    <property type="match status" value="1"/>
</dbReference>
<accession>A0A0M6WEC5</accession>
<dbReference type="GO" id="GO:0019509">
    <property type="term" value="P:L-methionine salvage from methylthioadenosine"/>
    <property type="evidence" value="ECO:0007669"/>
    <property type="project" value="UniProtKB-UniPathway"/>
</dbReference>
<dbReference type="InterPro" id="IPR010049">
    <property type="entry name" value="MTA_SAH_Nsdase"/>
</dbReference>
<dbReference type="PANTHER" id="PTHR46832">
    <property type="entry name" value="5'-METHYLTHIOADENOSINE/S-ADENOSYLHOMOCYSTEINE NUCLEOSIDASE"/>
    <property type="match status" value="1"/>
</dbReference>
<dbReference type="Pfam" id="PF01048">
    <property type="entry name" value="PNP_UDP_1"/>
    <property type="match status" value="1"/>
</dbReference>
<gene>
    <name evidence="8" type="primary">mtnN</name>
    <name evidence="8" type="ORF">ERS852420_01413</name>
    <name evidence="9" type="ORF">GMD30_01565</name>
    <name evidence="7" type="ORF">M72_01521</name>
</gene>
<dbReference type="GO" id="GO:0019284">
    <property type="term" value="P:L-methionine salvage from S-adenosylmethionine"/>
    <property type="evidence" value="ECO:0007669"/>
    <property type="project" value="TreeGrafter"/>
</dbReference>
<name>A0A0M6WEC5_9FIRM</name>
<dbReference type="SUPFAM" id="SSF53167">
    <property type="entry name" value="Purine and uridine phosphorylases"/>
    <property type="match status" value="1"/>
</dbReference>
<dbReference type="GO" id="GO:0008930">
    <property type="term" value="F:methylthioadenosine nucleosidase activity"/>
    <property type="evidence" value="ECO:0007669"/>
    <property type="project" value="InterPro"/>
</dbReference>
<evidence type="ECO:0000256" key="2">
    <source>
        <dbReference type="ARBA" id="ARBA00011974"/>
    </source>
</evidence>
<comment type="pathway">
    <text evidence="1">Amino-acid biosynthesis; L-methionine biosynthesis via salvage pathway; S-methyl-5-thio-alpha-D-ribose 1-phosphate from S-methyl-5'-thioadenosine (hydrolase route): step 1/2.</text>
</comment>
<dbReference type="InterPro" id="IPR000845">
    <property type="entry name" value="Nucleoside_phosphorylase_d"/>
</dbReference>
<dbReference type="GO" id="GO:0008782">
    <property type="term" value="F:adenosylhomocysteine nucleosidase activity"/>
    <property type="evidence" value="ECO:0007669"/>
    <property type="project" value="UniProtKB-EC"/>
</dbReference>
<evidence type="ECO:0000256" key="3">
    <source>
        <dbReference type="ARBA" id="ARBA00022605"/>
    </source>
</evidence>
<dbReference type="EMBL" id="CVRR01000005">
    <property type="protein sequence ID" value="CRL33216.1"/>
    <property type="molecule type" value="Genomic_DNA"/>
</dbReference>
<keyword evidence="10" id="KW-1185">Reference proteome</keyword>
<evidence type="ECO:0000313" key="11">
    <source>
        <dbReference type="Proteomes" id="UP000095495"/>
    </source>
</evidence>
<sequence length="232" mass="24755">MRIGVIGAMQIEVDNLKASMSDISTKEYSGVTYVCGTIGDKEVVAAVCGIGKVFAAICAEAMILEFHVDYVINIGVGGTLCKELGVMDVAVADKVVQHDMNTTPLGDPVGLLSGINEVYLPTDEKMCRLLGSCLAEKGIHYHVGTIATGDLFVSTPEQKTKIHERFDAIACEMEGGSIGHVCYVNKVPFAILRSISDGEGASMDYATFAEKAALQSILVVIDFIQRADELQA</sequence>
<dbReference type="Gene3D" id="3.40.50.1580">
    <property type="entry name" value="Nucleoside phosphorylase domain"/>
    <property type="match status" value="1"/>
</dbReference>
<dbReference type="EMBL" id="CYXV01000005">
    <property type="protein sequence ID" value="CUM90213.1"/>
    <property type="molecule type" value="Genomic_DNA"/>
</dbReference>
<reference evidence="7" key="1">
    <citation type="submission" date="2015-05" db="EMBL/GenBank/DDBJ databases">
        <authorList>
            <person name="Wang D.B."/>
            <person name="Wang M."/>
        </authorList>
    </citation>
    <scope>NUCLEOTIDE SEQUENCE [LARGE SCALE GENOMIC DNA]</scope>
    <source>
        <strain evidence="7">M72</strain>
    </source>
</reference>
<keyword evidence="5" id="KW-0486">Methionine biosynthesis</keyword>
<evidence type="ECO:0000313" key="9">
    <source>
        <dbReference type="EMBL" id="MTR80414.1"/>
    </source>
</evidence>
<reference evidence="9 12" key="3">
    <citation type="journal article" date="2019" name="Nat. Med.">
        <title>A library of human gut bacterial isolates paired with longitudinal multiomics data enables mechanistic microbiome research.</title>
        <authorList>
            <person name="Poyet M."/>
            <person name="Groussin M."/>
            <person name="Gibbons S.M."/>
            <person name="Avila-Pacheco J."/>
            <person name="Jiang X."/>
            <person name="Kearney S.M."/>
            <person name="Perrotta A.R."/>
            <person name="Berdy B."/>
            <person name="Zhao S."/>
            <person name="Lieberman T.D."/>
            <person name="Swanson P.K."/>
            <person name="Smith M."/>
            <person name="Roesemann S."/>
            <person name="Alexander J.E."/>
            <person name="Rich S.A."/>
            <person name="Livny J."/>
            <person name="Vlamakis H."/>
            <person name="Clish C."/>
            <person name="Bullock K."/>
            <person name="Deik A."/>
            <person name="Scott J."/>
            <person name="Pierce K.A."/>
            <person name="Xavier R.J."/>
            <person name="Alm E.J."/>
        </authorList>
    </citation>
    <scope>NUCLEOTIDE SEQUENCE [LARGE SCALE GENOMIC DNA]</scope>
    <source>
        <strain evidence="9 12">BIOML-A1</strain>
    </source>
</reference>
<dbReference type="InterPro" id="IPR035994">
    <property type="entry name" value="Nucleoside_phosphorylase_sf"/>
</dbReference>
<protein>
    <recommendedName>
        <fullName evidence="2">adenosylhomocysteine nucleosidase</fullName>
        <ecNumber evidence="2">3.2.2.9</ecNumber>
    </recommendedName>
</protein>
<keyword evidence="8" id="KW-0326">Glycosidase</keyword>
<evidence type="ECO:0000259" key="6">
    <source>
        <dbReference type="Pfam" id="PF01048"/>
    </source>
</evidence>
<evidence type="ECO:0000256" key="5">
    <source>
        <dbReference type="ARBA" id="ARBA00023167"/>
    </source>
</evidence>
<dbReference type="AlphaFoldDB" id="A0A0M6WEC5"/>
<dbReference type="Proteomes" id="UP000049979">
    <property type="component" value="Unassembled WGS sequence"/>
</dbReference>
<dbReference type="EC" id="3.2.2.9" evidence="2"/>